<name>A0A0F9VKN2_9ZZZZ</name>
<comment type="caution">
    <text evidence="2">The sequence shown here is derived from an EMBL/GenBank/DDBJ whole genome shotgun (WGS) entry which is preliminary data.</text>
</comment>
<feature type="transmembrane region" description="Helical" evidence="1">
    <location>
        <begin position="243"/>
        <end position="263"/>
    </location>
</feature>
<keyword evidence="1" id="KW-0812">Transmembrane</keyword>
<reference evidence="2" key="1">
    <citation type="journal article" date="2015" name="Nature">
        <title>Complex archaea that bridge the gap between prokaryotes and eukaryotes.</title>
        <authorList>
            <person name="Spang A."/>
            <person name="Saw J.H."/>
            <person name="Jorgensen S.L."/>
            <person name="Zaremba-Niedzwiedzka K."/>
            <person name="Martijn J."/>
            <person name="Lind A.E."/>
            <person name="van Eijk R."/>
            <person name="Schleper C."/>
            <person name="Guy L."/>
            <person name="Ettema T.J."/>
        </authorList>
    </citation>
    <scope>NUCLEOTIDE SEQUENCE</scope>
</reference>
<dbReference type="EMBL" id="LAZR01000041">
    <property type="protein sequence ID" value="KKO00413.1"/>
    <property type="molecule type" value="Genomic_DNA"/>
</dbReference>
<feature type="transmembrane region" description="Helical" evidence="1">
    <location>
        <begin position="134"/>
        <end position="160"/>
    </location>
</feature>
<proteinExistence type="predicted"/>
<gene>
    <name evidence="2" type="ORF">LCGC14_0128310</name>
</gene>
<organism evidence="2">
    <name type="scientific">marine sediment metagenome</name>
    <dbReference type="NCBI Taxonomy" id="412755"/>
    <lineage>
        <taxon>unclassified sequences</taxon>
        <taxon>metagenomes</taxon>
        <taxon>ecological metagenomes</taxon>
    </lineage>
</organism>
<dbReference type="AlphaFoldDB" id="A0A0F9VKN2"/>
<keyword evidence="1" id="KW-0472">Membrane</keyword>
<feature type="transmembrane region" description="Helical" evidence="1">
    <location>
        <begin position="60"/>
        <end position="82"/>
    </location>
</feature>
<sequence>MSTNYRSVNFKKLLDKLQQESWQLELIISGFAIYGLFAAYEPIELKVAAGTVAGTDQFGLFWAVILICCQIFTFNLVVHVLLRGLWIGAIGLRYVSGDINYSTLNYSEKFTSYLKRKVGSFDQYIANLETYCSIIFAASFLMIFYVIGFFSVIFSLILITQSLELLIFLPKWVIRIIILALVIPFLLSSIVVFIDFLGQGILKKKKWISTIYFPIYWVFSKLTLSFLYRPLAYNFLDNKLGKRLSFILLPIYILIAIIASLNYQNSNYLISTNDSSEYQIISDHYDNLSTEEDKFISIASIPSKIIKTKYLPIFLLYNKEMEDFIFDKNNSLKPEEDKRGIKSSLTIDFKRGLDDASGKKNAMNLKGYLETVNEIYLLKIDSKKYVSDFIISSNAKERIGFETYLNIKNLSEGKHILTITGPTKENKMDPKSKTKEEVLVTIPFWYFPENNSTPNIQNTSMKLDSITSN</sequence>
<keyword evidence="1" id="KW-1133">Transmembrane helix</keyword>
<accession>A0A0F9VKN2</accession>
<feature type="transmembrane region" description="Helical" evidence="1">
    <location>
        <begin position="210"/>
        <end position="231"/>
    </location>
</feature>
<evidence type="ECO:0000313" key="2">
    <source>
        <dbReference type="EMBL" id="KKO00413.1"/>
    </source>
</evidence>
<evidence type="ECO:0000256" key="1">
    <source>
        <dbReference type="SAM" id="Phobius"/>
    </source>
</evidence>
<protein>
    <submittedName>
        <fullName evidence="2">Uncharacterized protein</fullName>
    </submittedName>
</protein>
<feature type="transmembrane region" description="Helical" evidence="1">
    <location>
        <begin position="172"/>
        <end position="198"/>
    </location>
</feature>
<feature type="transmembrane region" description="Helical" evidence="1">
    <location>
        <begin position="21"/>
        <end position="40"/>
    </location>
</feature>